<dbReference type="CDD" id="cd12261">
    <property type="entry name" value="RRM1_3_MRN1"/>
    <property type="match status" value="1"/>
</dbReference>
<dbReference type="EMBL" id="LFJN01000010">
    <property type="protein sequence ID" value="KPI40992.1"/>
    <property type="molecule type" value="Genomic_DNA"/>
</dbReference>
<proteinExistence type="predicted"/>
<dbReference type="SUPFAM" id="SSF54928">
    <property type="entry name" value="RNA-binding domain, RBD"/>
    <property type="match status" value="1"/>
</dbReference>
<evidence type="ECO:0000256" key="1">
    <source>
        <dbReference type="SAM" id="MobiDB-lite"/>
    </source>
</evidence>
<dbReference type="InterPro" id="IPR012677">
    <property type="entry name" value="Nucleotide-bd_a/b_plait_sf"/>
</dbReference>
<dbReference type="RefSeq" id="XP_018000955.1">
    <property type="nucleotide sequence ID" value="XM_018148414.1"/>
</dbReference>
<evidence type="ECO:0000313" key="2">
    <source>
        <dbReference type="EMBL" id="KPI40992.1"/>
    </source>
</evidence>
<dbReference type="VEuPathDB" id="FungiDB:AB675_8001"/>
<feature type="compositionally biased region" description="Low complexity" evidence="1">
    <location>
        <begin position="78"/>
        <end position="90"/>
    </location>
</feature>
<evidence type="ECO:0000313" key="3">
    <source>
        <dbReference type="Proteomes" id="UP000038010"/>
    </source>
</evidence>
<dbReference type="STRING" id="1664694.A0A0N1HAH0"/>
<name>A0A0N1HAH0_9EURO</name>
<gene>
    <name evidence="2" type="ORF">AB675_8001</name>
</gene>
<comment type="caution">
    <text evidence="2">The sequence shown here is derived from an EMBL/GenBank/DDBJ whole genome shotgun (WGS) entry which is preliminary data.</text>
</comment>
<sequence length="379" mass="43030">MPMINMSNKYFNAMASKPESVDRITIDVSVFEELSNATNEYTALKRALVRAGVTEEHLETLIRSETGDSNRPSSDYALPSIRSTSTSLSSSPCKSAWAVDAPIFVPREPCSRTSFKPDFSAIKAVHSIPPTPPSEWCDEEESEPERYNGDNQDRSIVLRGFSPFTTLADLAKVLRGGMILNMYIRERERAAHVSFVEPLAAEKFVMHYKRNDIYLKGKRIDVSWDDRQYYLPGYIRRQVSNGATRNIVIRFAPQGMTAETVRRDLEHIHQLEVVDVVTTENHIFVSTNSIKHAITAKHCMASRLKYKGTKLEFFEDECDQILPTTVKRTSKQGFEPSKRPATVSMANRFALLFEGDNEMEDKEKPMKRVGSMDLMRDPA</sequence>
<dbReference type="GO" id="GO:0003676">
    <property type="term" value="F:nucleic acid binding"/>
    <property type="evidence" value="ECO:0007669"/>
    <property type="project" value="InterPro"/>
</dbReference>
<keyword evidence="3" id="KW-1185">Reference proteome</keyword>
<dbReference type="InterPro" id="IPR035979">
    <property type="entry name" value="RBD_domain_sf"/>
</dbReference>
<organism evidence="2 3">
    <name type="scientific">Cyphellophora attinorum</name>
    <dbReference type="NCBI Taxonomy" id="1664694"/>
    <lineage>
        <taxon>Eukaryota</taxon>
        <taxon>Fungi</taxon>
        <taxon>Dikarya</taxon>
        <taxon>Ascomycota</taxon>
        <taxon>Pezizomycotina</taxon>
        <taxon>Eurotiomycetes</taxon>
        <taxon>Chaetothyriomycetidae</taxon>
        <taxon>Chaetothyriales</taxon>
        <taxon>Cyphellophoraceae</taxon>
        <taxon>Cyphellophora</taxon>
    </lineage>
</organism>
<feature type="region of interest" description="Disordered" evidence="1">
    <location>
        <begin position="360"/>
        <end position="379"/>
    </location>
</feature>
<dbReference type="AlphaFoldDB" id="A0A0N1HAH0"/>
<dbReference type="GeneID" id="28740294"/>
<protein>
    <submittedName>
        <fullName evidence="2">Negative regulator of differentiation 1</fullName>
    </submittedName>
</protein>
<feature type="region of interest" description="Disordered" evidence="1">
    <location>
        <begin position="130"/>
        <end position="151"/>
    </location>
</feature>
<feature type="region of interest" description="Disordered" evidence="1">
    <location>
        <begin position="61"/>
        <end position="90"/>
    </location>
</feature>
<dbReference type="OrthoDB" id="2935572at2759"/>
<dbReference type="Gene3D" id="3.30.70.330">
    <property type="match status" value="2"/>
</dbReference>
<reference evidence="2 3" key="1">
    <citation type="submission" date="2015-06" db="EMBL/GenBank/DDBJ databases">
        <title>Draft genome of the ant-associated black yeast Phialophora attae CBS 131958.</title>
        <authorList>
            <person name="Moreno L.F."/>
            <person name="Stielow B.J."/>
            <person name="de Hoog S."/>
            <person name="Vicente V.A."/>
            <person name="Weiss V.A."/>
            <person name="de Vries M."/>
            <person name="Cruz L.M."/>
            <person name="Souza E.M."/>
        </authorList>
    </citation>
    <scope>NUCLEOTIDE SEQUENCE [LARGE SCALE GENOMIC DNA]</scope>
    <source>
        <strain evidence="2 3">CBS 131958</strain>
    </source>
</reference>
<accession>A0A0N1HAH0</accession>
<dbReference type="Proteomes" id="UP000038010">
    <property type="component" value="Unassembled WGS sequence"/>
</dbReference>